<dbReference type="EMBL" id="UZAI01003354">
    <property type="protein sequence ID" value="VDO79125.1"/>
    <property type="molecule type" value="Genomic_DNA"/>
</dbReference>
<name>A0A183LW23_9TREM</name>
<feature type="compositionally biased region" description="Polar residues" evidence="1">
    <location>
        <begin position="209"/>
        <end position="228"/>
    </location>
</feature>
<feature type="non-terminal residue" evidence="2">
    <location>
        <position position="1"/>
    </location>
</feature>
<keyword evidence="3" id="KW-1185">Reference proteome</keyword>
<evidence type="ECO:0000256" key="1">
    <source>
        <dbReference type="SAM" id="MobiDB-lite"/>
    </source>
</evidence>
<evidence type="ECO:0000313" key="3">
    <source>
        <dbReference type="Proteomes" id="UP000277204"/>
    </source>
</evidence>
<reference evidence="2 3" key="1">
    <citation type="submission" date="2018-11" db="EMBL/GenBank/DDBJ databases">
        <authorList>
            <consortium name="Pathogen Informatics"/>
        </authorList>
    </citation>
    <scope>NUCLEOTIDE SEQUENCE [LARGE SCALE GENOMIC DNA]</scope>
    <source>
        <strain evidence="2 3">Zambia</strain>
    </source>
</reference>
<dbReference type="AlphaFoldDB" id="A0A183LW23"/>
<accession>A0A183LW23</accession>
<dbReference type="Proteomes" id="UP000277204">
    <property type="component" value="Unassembled WGS sequence"/>
</dbReference>
<organism evidence="2 3">
    <name type="scientific">Schistosoma margrebowiei</name>
    <dbReference type="NCBI Taxonomy" id="48269"/>
    <lineage>
        <taxon>Eukaryota</taxon>
        <taxon>Metazoa</taxon>
        <taxon>Spiralia</taxon>
        <taxon>Lophotrochozoa</taxon>
        <taxon>Platyhelminthes</taxon>
        <taxon>Trematoda</taxon>
        <taxon>Digenea</taxon>
        <taxon>Strigeidida</taxon>
        <taxon>Schistosomatoidea</taxon>
        <taxon>Schistosomatidae</taxon>
        <taxon>Schistosoma</taxon>
    </lineage>
</organism>
<proteinExistence type="predicted"/>
<protein>
    <submittedName>
        <fullName evidence="2">Uncharacterized protein</fullName>
    </submittedName>
</protein>
<gene>
    <name evidence="2" type="ORF">SMRZ_LOCUS7998</name>
</gene>
<evidence type="ECO:0000313" key="2">
    <source>
        <dbReference type="EMBL" id="VDO79125.1"/>
    </source>
</evidence>
<feature type="region of interest" description="Disordered" evidence="1">
    <location>
        <begin position="209"/>
        <end position="245"/>
    </location>
</feature>
<feature type="compositionally biased region" description="Polar residues" evidence="1">
    <location>
        <begin position="235"/>
        <end position="245"/>
    </location>
</feature>
<sequence>TVKRKHKDYLCTSEELEVAEVEAGFAPVEFPVVNILTENFSPIARIILKAVTELSNKMDKVIAVCERLAMGVSDRRMEEKDSDAITFPLRTHEELLSLEAPLENQNFRDRFNIINDSSTSTKQVRSVLKGEKALHRSTRKQVVEVITPPISARLRSAGTRQAFEETNVKLDNLLLKPKGRKSVADVNQIKENGTHLALIVESNGIPDILNNNNPSTGSSQNGTENKVSGTPVLQPMTSSRFCSTM</sequence>